<organism evidence="2 3">
    <name type="scientific">Escallonia herrerae</name>
    <dbReference type="NCBI Taxonomy" id="1293975"/>
    <lineage>
        <taxon>Eukaryota</taxon>
        <taxon>Viridiplantae</taxon>
        <taxon>Streptophyta</taxon>
        <taxon>Embryophyta</taxon>
        <taxon>Tracheophyta</taxon>
        <taxon>Spermatophyta</taxon>
        <taxon>Magnoliopsida</taxon>
        <taxon>eudicotyledons</taxon>
        <taxon>Gunneridae</taxon>
        <taxon>Pentapetalae</taxon>
        <taxon>asterids</taxon>
        <taxon>campanulids</taxon>
        <taxon>Escalloniales</taxon>
        <taxon>Escalloniaceae</taxon>
        <taxon>Escallonia</taxon>
    </lineage>
</organism>
<protein>
    <submittedName>
        <fullName evidence="2">Uncharacterized protein</fullName>
    </submittedName>
</protein>
<feature type="compositionally biased region" description="Basic and acidic residues" evidence="1">
    <location>
        <begin position="123"/>
        <end position="132"/>
    </location>
</feature>
<proteinExistence type="predicted"/>
<dbReference type="Proteomes" id="UP001188597">
    <property type="component" value="Unassembled WGS sequence"/>
</dbReference>
<accession>A0AA89B723</accession>
<keyword evidence="3" id="KW-1185">Reference proteome</keyword>
<feature type="compositionally biased region" description="Basic and acidic residues" evidence="1">
    <location>
        <begin position="146"/>
        <end position="156"/>
    </location>
</feature>
<dbReference type="AlphaFoldDB" id="A0AA89B723"/>
<name>A0AA89B723_9ASTE</name>
<evidence type="ECO:0000313" key="3">
    <source>
        <dbReference type="Proteomes" id="UP001188597"/>
    </source>
</evidence>
<evidence type="ECO:0000256" key="1">
    <source>
        <dbReference type="SAM" id="MobiDB-lite"/>
    </source>
</evidence>
<dbReference type="PANTHER" id="PTHR36777">
    <property type="entry name" value="EXPRESSED PROTEIN"/>
    <property type="match status" value="1"/>
</dbReference>
<feature type="region of interest" description="Disordered" evidence="1">
    <location>
        <begin position="123"/>
        <end position="156"/>
    </location>
</feature>
<comment type="caution">
    <text evidence="2">The sequence shown here is derived from an EMBL/GenBank/DDBJ whole genome shotgun (WGS) entry which is preliminary data.</text>
</comment>
<gene>
    <name evidence="2" type="ORF">RJ639_034984</name>
</gene>
<reference evidence="2" key="1">
    <citation type="submission" date="2022-12" db="EMBL/GenBank/DDBJ databases">
        <title>Draft genome assemblies for two species of Escallonia (Escalloniales).</title>
        <authorList>
            <person name="Chanderbali A."/>
            <person name="Dervinis C."/>
            <person name="Anghel I."/>
            <person name="Soltis D."/>
            <person name="Soltis P."/>
            <person name="Zapata F."/>
        </authorList>
    </citation>
    <scope>NUCLEOTIDE SEQUENCE</scope>
    <source>
        <strain evidence="2">UCBG64.0493</strain>
        <tissue evidence="2">Leaf</tissue>
    </source>
</reference>
<dbReference type="EMBL" id="JAVXUP010000279">
    <property type="protein sequence ID" value="KAK3032159.1"/>
    <property type="molecule type" value="Genomic_DNA"/>
</dbReference>
<evidence type="ECO:0000313" key="2">
    <source>
        <dbReference type="EMBL" id="KAK3032159.1"/>
    </source>
</evidence>
<sequence>MAASLIFHTNVLSLPFQSPRCHSNSRRAKTLAALSPCQFLASNSLSKLKKKSLPLNIQFNNLRTRKTRGVPVVYAAQSNFFKGLQTVLNVGKDGIEAGTNLVPAMMGLIYFTFLALNKDEGPKGGGGLKDEGPTGTRGTSTEDTLEEARRIMEKYK</sequence>
<dbReference type="PANTHER" id="PTHR36777:SF2">
    <property type="entry name" value="EXPRESSED PROTEIN"/>
    <property type="match status" value="1"/>
</dbReference>